<dbReference type="PANTHER" id="PTHR46044">
    <property type="entry name" value="NITRILASE"/>
    <property type="match status" value="1"/>
</dbReference>
<dbReference type="Pfam" id="PF00795">
    <property type="entry name" value="CN_hydrolase"/>
    <property type="match status" value="1"/>
</dbReference>
<feature type="domain" description="CN hydrolase" evidence="2">
    <location>
        <begin position="10"/>
        <end position="211"/>
    </location>
</feature>
<name>A0A1V8SPU3_9PEZI</name>
<dbReference type="InParanoid" id="A0A1V8SPU3"/>
<accession>A0A1V8SPU3</accession>
<dbReference type="Gene3D" id="3.60.110.10">
    <property type="entry name" value="Carbon-nitrogen hydrolase"/>
    <property type="match status" value="2"/>
</dbReference>
<keyword evidence="4" id="KW-1185">Reference proteome</keyword>
<proteinExistence type="inferred from homology"/>
<evidence type="ECO:0000256" key="1">
    <source>
        <dbReference type="ARBA" id="ARBA00008129"/>
    </source>
</evidence>
<organism evidence="3 4">
    <name type="scientific">Cryoendolithus antarcticus</name>
    <dbReference type="NCBI Taxonomy" id="1507870"/>
    <lineage>
        <taxon>Eukaryota</taxon>
        <taxon>Fungi</taxon>
        <taxon>Dikarya</taxon>
        <taxon>Ascomycota</taxon>
        <taxon>Pezizomycotina</taxon>
        <taxon>Dothideomycetes</taxon>
        <taxon>Dothideomycetidae</taxon>
        <taxon>Cladosporiales</taxon>
        <taxon>Cladosporiaceae</taxon>
        <taxon>Cryoendolithus</taxon>
    </lineage>
</organism>
<dbReference type="OrthoDB" id="10250282at2759"/>
<dbReference type="InterPro" id="IPR044149">
    <property type="entry name" value="Nitrilases_CHs"/>
</dbReference>
<evidence type="ECO:0000259" key="2">
    <source>
        <dbReference type="PROSITE" id="PS50263"/>
    </source>
</evidence>
<dbReference type="Proteomes" id="UP000192596">
    <property type="component" value="Unassembled WGS sequence"/>
</dbReference>
<reference evidence="4" key="1">
    <citation type="submission" date="2017-03" db="EMBL/GenBank/DDBJ databases">
        <title>Genomes of endolithic fungi from Antarctica.</title>
        <authorList>
            <person name="Coleine C."/>
            <person name="Masonjones S."/>
            <person name="Stajich J.E."/>
        </authorList>
    </citation>
    <scope>NUCLEOTIDE SEQUENCE [LARGE SCALE GENOMIC DNA]</scope>
    <source>
        <strain evidence="4">CCFEE 5527</strain>
    </source>
</reference>
<gene>
    <name evidence="3" type="ORF">B0A48_13429</name>
</gene>
<comment type="similarity">
    <text evidence="1">Belongs to the carbon-nitrogen hydrolase superfamily. Nitrilase family.</text>
</comment>
<protein>
    <recommendedName>
        <fullName evidence="2">CN hydrolase domain-containing protein</fullName>
    </recommendedName>
</protein>
<dbReference type="SUPFAM" id="SSF56317">
    <property type="entry name" value="Carbon-nitrogen hydrolase"/>
    <property type="match status" value="2"/>
</dbReference>
<dbReference type="GO" id="GO:0003824">
    <property type="term" value="F:catalytic activity"/>
    <property type="evidence" value="ECO:0007669"/>
    <property type="project" value="InterPro"/>
</dbReference>
<evidence type="ECO:0000313" key="3">
    <source>
        <dbReference type="EMBL" id="OQO01186.1"/>
    </source>
</evidence>
<dbReference type="PANTHER" id="PTHR46044:SF2">
    <property type="entry name" value="CN HYDROLASE DOMAIN-CONTAINING PROTEIN"/>
    <property type="match status" value="1"/>
</dbReference>
<dbReference type="InterPro" id="IPR003010">
    <property type="entry name" value="C-N_Hydrolase"/>
</dbReference>
<evidence type="ECO:0000313" key="4">
    <source>
        <dbReference type="Proteomes" id="UP000192596"/>
    </source>
</evidence>
<dbReference type="AlphaFoldDB" id="A0A1V8SPU3"/>
<comment type="caution">
    <text evidence="3">The sequence shown here is derived from an EMBL/GenBank/DDBJ whole genome shotgun (WGS) entry which is preliminary data.</text>
</comment>
<sequence length="276" mass="30338">MASTTWLPKVRVAACNVSPVFLDTAATVQKTIALIREAAANKADLVVFPETHIPAFPLWAALSAPIANHDLFNRLASQSLLLRGPEITRYSLMAQGEQLHISTYPPVWPTHSYTAPSPSDSAHGQSKQYPNLSANFTRTAAHCFEAKCFAVQCAGYMDKTMRDQLVAHAPESAELLDSLTQGESCFVNPRGERVGESIQGKEGLVYADLDLHECVAPKQFHDVVGGYQRFDIFDLKVDRKRMDAEAIFDSEGVKEDHLSELQELDDQVASYGKAAT</sequence>
<dbReference type="STRING" id="1507870.A0A1V8SPU3"/>
<dbReference type="EMBL" id="NAJO01000032">
    <property type="protein sequence ID" value="OQO01186.1"/>
    <property type="molecule type" value="Genomic_DNA"/>
</dbReference>
<dbReference type="InterPro" id="IPR036526">
    <property type="entry name" value="C-N_Hydrolase_sf"/>
</dbReference>
<dbReference type="PROSITE" id="PS50263">
    <property type="entry name" value="CN_HYDROLASE"/>
    <property type="match status" value="1"/>
</dbReference>